<evidence type="ECO:0000313" key="4">
    <source>
        <dbReference type="Proteomes" id="UP001552479"/>
    </source>
</evidence>
<accession>A0ABV3IMT5</accession>
<feature type="transmembrane region" description="Helical" evidence="1">
    <location>
        <begin position="69"/>
        <end position="90"/>
    </location>
</feature>
<name>A0ABV3IMT5_9ACTN</name>
<dbReference type="RefSeq" id="WP_366086543.1">
    <property type="nucleotide sequence ID" value="NZ_JBFASG010000001.1"/>
</dbReference>
<dbReference type="InterPro" id="IPR046672">
    <property type="entry name" value="DUF6542"/>
</dbReference>
<sequence length="141" mass="13890">MGRRRTGTPGKARQRARRTGAALSAPVALLVAGAGVDEAAGAGLGLVFVLTAAAAAALAAVLCPRGRTWWVLAAPPLLIAVVAVGAQLAAGAGRSGGSLVMAVVHWALDTFPAMAAAEATAAVVLAGRALRPGRGRRACHA</sequence>
<proteinExistence type="predicted"/>
<evidence type="ECO:0000256" key="1">
    <source>
        <dbReference type="SAM" id="Phobius"/>
    </source>
</evidence>
<comment type="caution">
    <text evidence="3">The sequence shown here is derived from an EMBL/GenBank/DDBJ whole genome shotgun (WGS) entry which is preliminary data.</text>
</comment>
<feature type="domain" description="DUF6542" evidence="2">
    <location>
        <begin position="21"/>
        <end position="129"/>
    </location>
</feature>
<keyword evidence="1" id="KW-0812">Transmembrane</keyword>
<keyword evidence="1" id="KW-0472">Membrane</keyword>
<feature type="transmembrane region" description="Helical" evidence="1">
    <location>
        <begin position="44"/>
        <end position="62"/>
    </location>
</feature>
<feature type="transmembrane region" description="Helical" evidence="1">
    <location>
        <begin position="110"/>
        <end position="130"/>
    </location>
</feature>
<dbReference type="Proteomes" id="UP001552479">
    <property type="component" value="Unassembled WGS sequence"/>
</dbReference>
<protein>
    <submittedName>
        <fullName evidence="3">DUF6542 domain-containing protein</fullName>
    </submittedName>
</protein>
<organism evidence="3 4">
    <name type="scientific">Streptomyces roseoverticillatus</name>
    <dbReference type="NCBI Taxonomy" id="66429"/>
    <lineage>
        <taxon>Bacteria</taxon>
        <taxon>Bacillati</taxon>
        <taxon>Actinomycetota</taxon>
        <taxon>Actinomycetes</taxon>
        <taxon>Kitasatosporales</taxon>
        <taxon>Streptomycetaceae</taxon>
        <taxon>Streptomyces</taxon>
    </lineage>
</organism>
<evidence type="ECO:0000259" key="2">
    <source>
        <dbReference type="Pfam" id="PF20177"/>
    </source>
</evidence>
<dbReference type="EMBL" id="JBFASG010000001">
    <property type="protein sequence ID" value="MEV4921708.1"/>
    <property type="molecule type" value="Genomic_DNA"/>
</dbReference>
<reference evidence="3 4" key="1">
    <citation type="submission" date="2024-06" db="EMBL/GenBank/DDBJ databases">
        <title>The Natural Products Discovery Center: Release of the First 8490 Sequenced Strains for Exploring Actinobacteria Biosynthetic Diversity.</title>
        <authorList>
            <person name="Kalkreuter E."/>
            <person name="Kautsar S.A."/>
            <person name="Yang D."/>
            <person name="Bader C.D."/>
            <person name="Teijaro C.N."/>
            <person name="Fluegel L."/>
            <person name="Davis C.M."/>
            <person name="Simpson J.R."/>
            <person name="Lauterbach L."/>
            <person name="Steele A.D."/>
            <person name="Gui C."/>
            <person name="Meng S."/>
            <person name="Li G."/>
            <person name="Viehrig K."/>
            <person name="Ye F."/>
            <person name="Su P."/>
            <person name="Kiefer A.F."/>
            <person name="Nichols A."/>
            <person name="Cepeda A.J."/>
            <person name="Yan W."/>
            <person name="Fan B."/>
            <person name="Jiang Y."/>
            <person name="Adhikari A."/>
            <person name="Zheng C.-J."/>
            <person name="Schuster L."/>
            <person name="Cowan T.M."/>
            <person name="Smanski M.J."/>
            <person name="Chevrette M.G."/>
            <person name="De Carvalho L.P.S."/>
            <person name="Shen B."/>
        </authorList>
    </citation>
    <scope>NUCLEOTIDE SEQUENCE [LARGE SCALE GENOMIC DNA]</scope>
    <source>
        <strain evidence="3 4">NPDC053791</strain>
    </source>
</reference>
<keyword evidence="1" id="KW-1133">Transmembrane helix</keyword>
<gene>
    <name evidence="3" type="ORF">AB0L03_02445</name>
</gene>
<evidence type="ECO:0000313" key="3">
    <source>
        <dbReference type="EMBL" id="MEV4921708.1"/>
    </source>
</evidence>
<keyword evidence="4" id="KW-1185">Reference proteome</keyword>
<dbReference type="Pfam" id="PF20177">
    <property type="entry name" value="DUF6542"/>
    <property type="match status" value="1"/>
</dbReference>